<comment type="similarity">
    <text evidence="2 6">Belongs to the FPP/GGPP synthase family.</text>
</comment>
<evidence type="ECO:0000256" key="1">
    <source>
        <dbReference type="ARBA" id="ARBA00001946"/>
    </source>
</evidence>
<evidence type="ECO:0000256" key="2">
    <source>
        <dbReference type="ARBA" id="ARBA00006706"/>
    </source>
</evidence>
<reference evidence="7 8" key="1">
    <citation type="submission" date="2017-04" db="EMBL/GenBank/DDBJ databases">
        <authorList>
            <person name="Afonso C.L."/>
            <person name="Miller P.J."/>
            <person name="Scott M.A."/>
            <person name="Spackman E."/>
            <person name="Goraichik I."/>
            <person name="Dimitrov K.M."/>
            <person name="Suarez D.L."/>
            <person name="Swayne D.E."/>
        </authorList>
    </citation>
    <scope>NUCLEOTIDE SEQUENCE [LARGE SCALE GENOMIC DNA]</scope>
    <source>
        <strain evidence="7 8">DSM 22418</strain>
    </source>
</reference>
<dbReference type="SFLD" id="SFLDG01017">
    <property type="entry name" value="Polyprenyl_Transferase_Like"/>
    <property type="match status" value="1"/>
</dbReference>
<dbReference type="GO" id="GO:0008299">
    <property type="term" value="P:isoprenoid biosynthetic process"/>
    <property type="evidence" value="ECO:0007669"/>
    <property type="project" value="InterPro"/>
</dbReference>
<organism evidence="7 8">
    <name type="scientific">Sphingobacterium psychroaquaticum</name>
    <dbReference type="NCBI Taxonomy" id="561061"/>
    <lineage>
        <taxon>Bacteria</taxon>
        <taxon>Pseudomonadati</taxon>
        <taxon>Bacteroidota</taxon>
        <taxon>Sphingobacteriia</taxon>
        <taxon>Sphingobacteriales</taxon>
        <taxon>Sphingobacteriaceae</taxon>
        <taxon>Sphingobacterium</taxon>
    </lineage>
</organism>
<keyword evidence="8" id="KW-1185">Reference proteome</keyword>
<dbReference type="STRING" id="561061.SAMN05660862_3627"/>
<evidence type="ECO:0000256" key="5">
    <source>
        <dbReference type="ARBA" id="ARBA00022842"/>
    </source>
</evidence>
<gene>
    <name evidence="7" type="ORF">SAMN05660862_3627</name>
</gene>
<evidence type="ECO:0000313" key="7">
    <source>
        <dbReference type="EMBL" id="SMG49064.1"/>
    </source>
</evidence>
<dbReference type="PANTHER" id="PTHR12001">
    <property type="entry name" value="GERANYLGERANYL PYROPHOSPHATE SYNTHASE"/>
    <property type="match status" value="1"/>
</dbReference>
<dbReference type="SFLD" id="SFLDS00005">
    <property type="entry name" value="Isoprenoid_Synthase_Type_I"/>
    <property type="match status" value="1"/>
</dbReference>
<comment type="cofactor">
    <cofactor evidence="1">
        <name>Mg(2+)</name>
        <dbReference type="ChEBI" id="CHEBI:18420"/>
    </cofactor>
</comment>
<evidence type="ECO:0000256" key="3">
    <source>
        <dbReference type="ARBA" id="ARBA00022679"/>
    </source>
</evidence>
<keyword evidence="3 6" id="KW-0808">Transferase</keyword>
<dbReference type="PROSITE" id="PS00444">
    <property type="entry name" value="POLYPRENYL_SYNTHASE_2"/>
    <property type="match status" value="1"/>
</dbReference>
<dbReference type="InterPro" id="IPR008949">
    <property type="entry name" value="Isoprenoid_synthase_dom_sf"/>
</dbReference>
<accession>A0A1X7L6H8</accession>
<dbReference type="SUPFAM" id="SSF48576">
    <property type="entry name" value="Terpenoid synthases"/>
    <property type="match status" value="1"/>
</dbReference>
<dbReference type="InterPro" id="IPR033749">
    <property type="entry name" value="Polyprenyl_synt_CS"/>
</dbReference>
<dbReference type="InterPro" id="IPR000092">
    <property type="entry name" value="Polyprenyl_synt"/>
</dbReference>
<dbReference type="RefSeq" id="WP_085474315.1">
    <property type="nucleotide sequence ID" value="NZ_CP038029.1"/>
</dbReference>
<dbReference type="GO" id="GO:0046872">
    <property type="term" value="F:metal ion binding"/>
    <property type="evidence" value="ECO:0007669"/>
    <property type="project" value="UniProtKB-KW"/>
</dbReference>
<evidence type="ECO:0000313" key="8">
    <source>
        <dbReference type="Proteomes" id="UP000192980"/>
    </source>
</evidence>
<evidence type="ECO:0000256" key="6">
    <source>
        <dbReference type="RuleBase" id="RU004466"/>
    </source>
</evidence>
<keyword evidence="5" id="KW-0460">Magnesium</keyword>
<dbReference type="GO" id="GO:0004659">
    <property type="term" value="F:prenyltransferase activity"/>
    <property type="evidence" value="ECO:0007669"/>
    <property type="project" value="InterPro"/>
</dbReference>
<dbReference type="EMBL" id="FXAU01000008">
    <property type="protein sequence ID" value="SMG49064.1"/>
    <property type="molecule type" value="Genomic_DNA"/>
</dbReference>
<proteinExistence type="inferred from homology"/>
<evidence type="ECO:0000256" key="4">
    <source>
        <dbReference type="ARBA" id="ARBA00022723"/>
    </source>
</evidence>
<dbReference type="CDD" id="cd00685">
    <property type="entry name" value="Trans_IPPS_HT"/>
    <property type="match status" value="1"/>
</dbReference>
<dbReference type="Proteomes" id="UP000192980">
    <property type="component" value="Unassembled WGS sequence"/>
</dbReference>
<sequence length="325" mass="36664">MFQNLTYAKLFQDYLDLKHFPVSPSNLYDPIRYILSLSGKRIRPMLVLMGAALFDEKYIEESLPASAAIEFFHNFSLIHDDIMDKAPLRRGQPTVHQKWDDSVAILSGDGLLIQAYLELAKCPKEKVPQLLDVFNKLAVEVCEGQQYDMDFEKVDRVAESAYIDMIRLKTSVLLGGALQLGAILADAHPDAQELLYAFGVNLGIAFQLQDDILDVYGDPATFGKQVGGDILSNKKTILYVKLRDLATDADQEVLTNLLRTDLVAEPHKIEKMKDLYAKYDIKGSATRLKEEFTAIAYDKLHAIDVEMGRKDALFRLADALMQREQ</sequence>
<keyword evidence="4" id="KW-0479">Metal-binding</keyword>
<dbReference type="Pfam" id="PF00348">
    <property type="entry name" value="polyprenyl_synt"/>
    <property type="match status" value="1"/>
</dbReference>
<dbReference type="PROSITE" id="PS00723">
    <property type="entry name" value="POLYPRENYL_SYNTHASE_1"/>
    <property type="match status" value="1"/>
</dbReference>
<dbReference type="PANTHER" id="PTHR12001:SF85">
    <property type="entry name" value="SHORT CHAIN ISOPRENYL DIPHOSPHATE SYNTHASE"/>
    <property type="match status" value="1"/>
</dbReference>
<name>A0A1X7L6H8_9SPHI</name>
<dbReference type="AlphaFoldDB" id="A0A1X7L6H8"/>
<dbReference type="OrthoDB" id="9805316at2"/>
<protein>
    <submittedName>
        <fullName evidence="7">Geranylgeranyl diphosphate synthase, type II</fullName>
    </submittedName>
</protein>
<dbReference type="Gene3D" id="1.10.600.10">
    <property type="entry name" value="Farnesyl Diphosphate Synthase"/>
    <property type="match status" value="1"/>
</dbReference>